<accession>A0ABM1SR09</accession>
<name>A0ABM1SR09_LIMPO</name>
<keyword evidence="1" id="KW-0732">Signal</keyword>
<sequence length="109" mass="12101">MKTILVLCLCLSVVWSEPPGIPFCELNSAEMESFASCIRTNAGAWYMNHWDNCKASLLPGATDAGVLHEICKEEETGFMLAMCLDVLPEELQEKGMQIINKCMKEAKEA</sequence>
<dbReference type="GeneID" id="111086647"/>
<feature type="signal peptide" evidence="1">
    <location>
        <begin position="1"/>
        <end position="16"/>
    </location>
</feature>
<feature type="chain" id="PRO_5046961596" evidence="1">
    <location>
        <begin position="17"/>
        <end position="109"/>
    </location>
</feature>
<keyword evidence="2" id="KW-1185">Reference proteome</keyword>
<proteinExistence type="predicted"/>
<protein>
    <submittedName>
        <fullName evidence="3">Uncharacterized protein LOC111086647</fullName>
    </submittedName>
</protein>
<evidence type="ECO:0000313" key="3">
    <source>
        <dbReference type="RefSeq" id="XP_022246065.1"/>
    </source>
</evidence>
<evidence type="ECO:0000313" key="2">
    <source>
        <dbReference type="Proteomes" id="UP000694941"/>
    </source>
</evidence>
<evidence type="ECO:0000256" key="1">
    <source>
        <dbReference type="SAM" id="SignalP"/>
    </source>
</evidence>
<dbReference type="Proteomes" id="UP000694941">
    <property type="component" value="Unplaced"/>
</dbReference>
<gene>
    <name evidence="3" type="primary">LOC111086647</name>
</gene>
<dbReference type="RefSeq" id="XP_022246065.1">
    <property type="nucleotide sequence ID" value="XM_022390357.1"/>
</dbReference>
<reference evidence="3" key="1">
    <citation type="submission" date="2025-08" db="UniProtKB">
        <authorList>
            <consortium name="RefSeq"/>
        </authorList>
    </citation>
    <scope>IDENTIFICATION</scope>
    <source>
        <tissue evidence="3">Muscle</tissue>
    </source>
</reference>
<organism evidence="2 3">
    <name type="scientific">Limulus polyphemus</name>
    <name type="common">Atlantic horseshoe crab</name>
    <dbReference type="NCBI Taxonomy" id="6850"/>
    <lineage>
        <taxon>Eukaryota</taxon>
        <taxon>Metazoa</taxon>
        <taxon>Ecdysozoa</taxon>
        <taxon>Arthropoda</taxon>
        <taxon>Chelicerata</taxon>
        <taxon>Merostomata</taxon>
        <taxon>Xiphosura</taxon>
        <taxon>Limulidae</taxon>
        <taxon>Limulus</taxon>
    </lineage>
</organism>